<dbReference type="PANTHER" id="PTHR30543">
    <property type="entry name" value="CHROMATE REDUCTASE"/>
    <property type="match status" value="1"/>
</dbReference>
<dbReference type="GO" id="GO:0005829">
    <property type="term" value="C:cytosol"/>
    <property type="evidence" value="ECO:0007669"/>
    <property type="project" value="TreeGrafter"/>
</dbReference>
<dbReference type="STRING" id="1423804.FD14_GL001834"/>
<dbReference type="GO" id="GO:0016491">
    <property type="term" value="F:oxidoreductase activity"/>
    <property type="evidence" value="ECO:0007669"/>
    <property type="project" value="InterPro"/>
</dbReference>
<organism evidence="3 4">
    <name type="scientific">Secundilactobacillus similis DSM 23365 = JCM 2765</name>
    <dbReference type="NCBI Taxonomy" id="1423804"/>
    <lineage>
        <taxon>Bacteria</taxon>
        <taxon>Bacillati</taxon>
        <taxon>Bacillota</taxon>
        <taxon>Bacilli</taxon>
        <taxon>Lactobacillales</taxon>
        <taxon>Lactobacillaceae</taxon>
        <taxon>Secundilactobacillus</taxon>
    </lineage>
</organism>
<dbReference type="PROSITE" id="PS51186">
    <property type="entry name" value="GNAT"/>
    <property type="match status" value="1"/>
</dbReference>
<dbReference type="GO" id="GO:0010181">
    <property type="term" value="F:FMN binding"/>
    <property type="evidence" value="ECO:0007669"/>
    <property type="project" value="TreeGrafter"/>
</dbReference>
<dbReference type="InterPro" id="IPR005025">
    <property type="entry name" value="FMN_Rdtase-like_dom"/>
</dbReference>
<dbReference type="Gene3D" id="3.40.50.360">
    <property type="match status" value="1"/>
</dbReference>
<proteinExistence type="predicted"/>
<dbReference type="CDD" id="cd04301">
    <property type="entry name" value="NAT_SF"/>
    <property type="match status" value="1"/>
</dbReference>
<comment type="caution">
    <text evidence="3">The sequence shown here is derived from an EMBL/GenBank/DDBJ whole genome shotgun (WGS) entry which is preliminary data.</text>
</comment>
<dbReference type="InterPro" id="IPR029039">
    <property type="entry name" value="Flavoprotein-like_sf"/>
</dbReference>
<dbReference type="InterPro" id="IPR031165">
    <property type="entry name" value="GNAT_YJDJ"/>
</dbReference>
<sequence length="288" mass="32059">MILKKIGFLVGSLRRGSYSKKLAKTLATLLPCDMQPVMLDISQLPLFNDDLDVEGPTPAAWVTFREQVDAIDAMVIVTPEYNRSIPGVLKNAMDIGSRPGNHFYGKPALVVSNSIGSAGGYGANHHLRQTFTTLNIIPVQRPEMYIGHTNTMFDEHDLVKNQGTLDYLQSGIRALVRVLTLTSLADSVNNVLEESTDPLSLQLEPGHFFHKDDNDQIVAEVKFEYQDDTTIVIKSTVVDGQFRGKGIARQLIARVITFAQVYDLKIVPECSYAKAFFEKNPEYANLLR</sequence>
<gene>
    <name evidence="3" type="ORF">FD14_GL001834</name>
</gene>
<dbReference type="Proteomes" id="UP000051442">
    <property type="component" value="Unassembled WGS sequence"/>
</dbReference>
<evidence type="ECO:0000259" key="2">
    <source>
        <dbReference type="PROSITE" id="PS51729"/>
    </source>
</evidence>
<dbReference type="Pfam" id="PF03358">
    <property type="entry name" value="FMN_red"/>
    <property type="match status" value="1"/>
</dbReference>
<dbReference type="Pfam" id="PF14542">
    <property type="entry name" value="Acetyltransf_CG"/>
    <property type="match status" value="1"/>
</dbReference>
<dbReference type="PANTHER" id="PTHR30543:SF21">
    <property type="entry name" value="NAD(P)H-DEPENDENT FMN REDUCTASE LOT6"/>
    <property type="match status" value="1"/>
</dbReference>
<dbReference type="GO" id="GO:0016747">
    <property type="term" value="F:acyltransferase activity, transferring groups other than amino-acyl groups"/>
    <property type="evidence" value="ECO:0007669"/>
    <property type="project" value="InterPro"/>
</dbReference>
<dbReference type="InterPro" id="IPR016181">
    <property type="entry name" value="Acyl_CoA_acyltransferase"/>
</dbReference>
<keyword evidence="4" id="KW-1185">Reference proteome</keyword>
<dbReference type="SUPFAM" id="SSF55729">
    <property type="entry name" value="Acyl-CoA N-acyltransferases (Nat)"/>
    <property type="match status" value="1"/>
</dbReference>
<evidence type="ECO:0000259" key="1">
    <source>
        <dbReference type="PROSITE" id="PS51186"/>
    </source>
</evidence>
<feature type="domain" description="N-acetyltransferase" evidence="1">
    <location>
        <begin position="174"/>
        <end position="288"/>
    </location>
</feature>
<protein>
    <submittedName>
        <fullName evidence="3">Flavoprotein</fullName>
    </submittedName>
</protein>
<feature type="domain" description="N-acetyltransferase" evidence="2">
    <location>
        <begin position="200"/>
        <end position="288"/>
    </location>
</feature>
<dbReference type="SUPFAM" id="SSF52218">
    <property type="entry name" value="Flavoproteins"/>
    <property type="match status" value="1"/>
</dbReference>
<name>A0A0R2EQV4_9LACO</name>
<dbReference type="PATRIC" id="fig|1423804.4.peg.1989"/>
<dbReference type="EMBL" id="AYZM01000148">
    <property type="protein sequence ID" value="KRN18513.1"/>
    <property type="molecule type" value="Genomic_DNA"/>
</dbReference>
<reference evidence="3 4" key="1">
    <citation type="journal article" date="2015" name="Genome Announc.">
        <title>Expanding the biotechnology potential of lactobacilli through comparative genomics of 213 strains and associated genera.</title>
        <authorList>
            <person name="Sun Z."/>
            <person name="Harris H.M."/>
            <person name="McCann A."/>
            <person name="Guo C."/>
            <person name="Argimon S."/>
            <person name="Zhang W."/>
            <person name="Yang X."/>
            <person name="Jeffery I.B."/>
            <person name="Cooney J.C."/>
            <person name="Kagawa T.F."/>
            <person name="Liu W."/>
            <person name="Song Y."/>
            <person name="Salvetti E."/>
            <person name="Wrobel A."/>
            <person name="Rasinkangas P."/>
            <person name="Parkhill J."/>
            <person name="Rea M.C."/>
            <person name="O'Sullivan O."/>
            <person name="Ritari J."/>
            <person name="Douillard F.P."/>
            <person name="Paul Ross R."/>
            <person name="Yang R."/>
            <person name="Briner A.E."/>
            <person name="Felis G.E."/>
            <person name="de Vos W.M."/>
            <person name="Barrangou R."/>
            <person name="Klaenhammer T.R."/>
            <person name="Caufield P.W."/>
            <person name="Cui Y."/>
            <person name="Zhang H."/>
            <person name="O'Toole P.W."/>
        </authorList>
    </citation>
    <scope>NUCLEOTIDE SEQUENCE [LARGE SCALE GENOMIC DNA]</scope>
    <source>
        <strain evidence="3 4">DSM 23365</strain>
    </source>
</reference>
<evidence type="ECO:0000313" key="3">
    <source>
        <dbReference type="EMBL" id="KRN18513.1"/>
    </source>
</evidence>
<dbReference type="PROSITE" id="PS51729">
    <property type="entry name" value="GNAT_YJDJ"/>
    <property type="match status" value="1"/>
</dbReference>
<dbReference type="InterPro" id="IPR000182">
    <property type="entry name" value="GNAT_dom"/>
</dbReference>
<dbReference type="OrthoDB" id="9812295at2"/>
<dbReference type="Gene3D" id="3.40.630.30">
    <property type="match status" value="1"/>
</dbReference>
<evidence type="ECO:0000313" key="4">
    <source>
        <dbReference type="Proteomes" id="UP000051442"/>
    </source>
</evidence>
<dbReference type="AlphaFoldDB" id="A0A0R2EQV4"/>
<accession>A0A0R2EQV4</accession>
<dbReference type="InterPro" id="IPR050712">
    <property type="entry name" value="NAD(P)H-dep_reductase"/>
</dbReference>